<keyword evidence="3" id="KW-1185">Reference proteome</keyword>
<feature type="compositionally biased region" description="Basic and acidic residues" evidence="1">
    <location>
        <begin position="131"/>
        <end position="145"/>
    </location>
</feature>
<name>A0ABU7FS35_9ACTN</name>
<gene>
    <name evidence="2" type="ORF">VXC91_34535</name>
</gene>
<organism evidence="2 3">
    <name type="scientific">Streptomyces chiangmaiensis</name>
    <dbReference type="NCBI Taxonomy" id="766497"/>
    <lineage>
        <taxon>Bacteria</taxon>
        <taxon>Bacillati</taxon>
        <taxon>Actinomycetota</taxon>
        <taxon>Actinomycetes</taxon>
        <taxon>Kitasatosporales</taxon>
        <taxon>Streptomycetaceae</taxon>
        <taxon>Streptomyces</taxon>
    </lineage>
</organism>
<feature type="region of interest" description="Disordered" evidence="1">
    <location>
        <begin position="131"/>
        <end position="167"/>
    </location>
</feature>
<dbReference type="RefSeq" id="WP_329511310.1">
    <property type="nucleotide sequence ID" value="NZ_BAAAYZ010000007.1"/>
</dbReference>
<proteinExistence type="predicted"/>
<accession>A0ABU7FS35</accession>
<sequence length="167" mass="17742">MQLQRLVAAPVGVAVEVARRRYGDRLLCRCARLERSAALHARLAAGHERAQVVTLRAADFLAQRLVCGELVLLVLAAPLVALEHGAPLEHVVVDALALARTHRAEPPGHVLAAVASSGRLLQQVRHNKGDLVHGDMPFGRHEGRGGGRMPHTAGVSPGSCPTTRGPE</sequence>
<dbReference type="EMBL" id="JAYWVC010000189">
    <property type="protein sequence ID" value="MED7826920.1"/>
    <property type="molecule type" value="Genomic_DNA"/>
</dbReference>
<evidence type="ECO:0000313" key="3">
    <source>
        <dbReference type="Proteomes" id="UP001333996"/>
    </source>
</evidence>
<protein>
    <submittedName>
        <fullName evidence="2">Uncharacterized protein</fullName>
    </submittedName>
</protein>
<reference evidence="2" key="1">
    <citation type="submission" date="2024-01" db="EMBL/GenBank/DDBJ databases">
        <title>First draft genome sequence data of TA4-1, the type strain of Gram-positive actinobacterium Streptomyces chiangmaiensis.</title>
        <authorList>
            <person name="Yasawong M."/>
            <person name="Nantapong N."/>
        </authorList>
    </citation>
    <scope>NUCLEOTIDE SEQUENCE</scope>
    <source>
        <strain evidence="2">TA4-1</strain>
    </source>
</reference>
<evidence type="ECO:0000313" key="2">
    <source>
        <dbReference type="EMBL" id="MED7826920.1"/>
    </source>
</evidence>
<comment type="caution">
    <text evidence="2">The sequence shown here is derived from an EMBL/GenBank/DDBJ whole genome shotgun (WGS) entry which is preliminary data.</text>
</comment>
<dbReference type="Proteomes" id="UP001333996">
    <property type="component" value="Unassembled WGS sequence"/>
</dbReference>
<evidence type="ECO:0000256" key="1">
    <source>
        <dbReference type="SAM" id="MobiDB-lite"/>
    </source>
</evidence>